<feature type="domain" description="FAD-binding" evidence="1">
    <location>
        <begin position="2"/>
        <end position="334"/>
    </location>
</feature>
<evidence type="ECO:0000259" key="1">
    <source>
        <dbReference type="Pfam" id="PF01494"/>
    </source>
</evidence>
<name>A0ABX1R9N2_9PSEU</name>
<dbReference type="PRINTS" id="PR00420">
    <property type="entry name" value="RNGMNOXGNASE"/>
</dbReference>
<dbReference type="Proteomes" id="UP001296706">
    <property type="component" value="Unassembled WGS sequence"/>
</dbReference>
<dbReference type="PANTHER" id="PTHR42685:SF18">
    <property type="entry name" value="DIGERANYLGERANYLGLYCEROPHOSPHOLIPID REDUCTASE"/>
    <property type="match status" value="1"/>
</dbReference>
<dbReference type="PANTHER" id="PTHR42685">
    <property type="entry name" value="GERANYLGERANYL DIPHOSPHATE REDUCTASE"/>
    <property type="match status" value="1"/>
</dbReference>
<proteinExistence type="predicted"/>
<organism evidence="2 3">
    <name type="scientific">Pseudonocardia xinjiangensis</name>
    <dbReference type="NCBI Taxonomy" id="75289"/>
    <lineage>
        <taxon>Bacteria</taxon>
        <taxon>Bacillati</taxon>
        <taxon>Actinomycetota</taxon>
        <taxon>Actinomycetes</taxon>
        <taxon>Pseudonocardiales</taxon>
        <taxon>Pseudonocardiaceae</taxon>
        <taxon>Pseudonocardia</taxon>
    </lineage>
</organism>
<reference evidence="2 3" key="1">
    <citation type="submission" date="2020-04" db="EMBL/GenBank/DDBJ databases">
        <authorList>
            <person name="Klaysubun C."/>
            <person name="Duangmal K."/>
            <person name="Lipun K."/>
        </authorList>
    </citation>
    <scope>NUCLEOTIDE SEQUENCE [LARGE SCALE GENOMIC DNA]</scope>
    <source>
        <strain evidence="2 3">JCM 11839</strain>
    </source>
</reference>
<dbReference type="InterPro" id="IPR036188">
    <property type="entry name" value="FAD/NAD-bd_sf"/>
</dbReference>
<dbReference type="Gene3D" id="3.50.50.60">
    <property type="entry name" value="FAD/NAD(P)-binding domain"/>
    <property type="match status" value="1"/>
</dbReference>
<comment type="caution">
    <text evidence="2">The sequence shown here is derived from an EMBL/GenBank/DDBJ whole genome shotgun (WGS) entry which is preliminary data.</text>
</comment>
<dbReference type="RefSeq" id="WP_169393896.1">
    <property type="nucleotide sequence ID" value="NZ_JAAXKY010000002.1"/>
</dbReference>
<dbReference type="InterPro" id="IPR050407">
    <property type="entry name" value="Geranylgeranyl_reductase"/>
</dbReference>
<keyword evidence="3" id="KW-1185">Reference proteome</keyword>
<evidence type="ECO:0000313" key="3">
    <source>
        <dbReference type="Proteomes" id="UP001296706"/>
    </source>
</evidence>
<protein>
    <submittedName>
        <fullName evidence="2">NAD(P)/FAD-dependent oxidoreductase</fullName>
    </submittedName>
</protein>
<sequence length="401" mass="43185">MYDAIIVGARCAGSPLAMLLARQGHRVLVLDRTALPADTVSTHYLQQYGLSRLQRWGLLDEVLATGVAPITNMTVSFGDSVISGFAATIDGITATIAPRRTVLDPILLRAAEQAGAEVRLGFTVTELVFADGAVVGVRGRDDAGRTVEERAAVVVGADGSGSFVADAVGADRYDVVPAACFIYYSYWDGLDVQFHSRIGERQQFGAWPTNDGQTLVAIMRRRDTFADFRRDVDGNFHETIRRIDPGMAEQVAGGTQLEPYRAIRYPDNFYRVSQGPGWALVGDAGYHKDPFTGKGISDAFVHAELLADRLHEGLTGGRPMAEALADYQRERDAESRSGYEFTCMISELELTPELQALVAAVSVDAAATEQFYTMVGGGITGEEFFAPANVASIMARAGVAA</sequence>
<gene>
    <name evidence="2" type="ORF">HF577_01730</name>
</gene>
<accession>A0ABX1R9N2</accession>
<dbReference type="EMBL" id="JAAXKY010000002">
    <property type="protein sequence ID" value="NMH75830.1"/>
    <property type="molecule type" value="Genomic_DNA"/>
</dbReference>
<evidence type="ECO:0000313" key="2">
    <source>
        <dbReference type="EMBL" id="NMH75830.1"/>
    </source>
</evidence>
<dbReference type="InterPro" id="IPR002938">
    <property type="entry name" value="FAD-bd"/>
</dbReference>
<dbReference type="Pfam" id="PF01494">
    <property type="entry name" value="FAD_binding_3"/>
    <property type="match status" value="1"/>
</dbReference>
<dbReference type="SUPFAM" id="SSF51905">
    <property type="entry name" value="FAD/NAD(P)-binding domain"/>
    <property type="match status" value="1"/>
</dbReference>